<evidence type="ECO:0000256" key="2">
    <source>
        <dbReference type="SAM" id="SignalP"/>
    </source>
</evidence>
<evidence type="ECO:0000313" key="4">
    <source>
        <dbReference type="Proteomes" id="UP000019030"/>
    </source>
</evidence>
<dbReference type="NCBIfam" id="NF040711">
    <property type="entry name" value="partner_SinI"/>
    <property type="match status" value="1"/>
</dbReference>
<dbReference type="eggNOG" id="ENOG5032IUZ">
    <property type="taxonomic scope" value="Bacteria"/>
</dbReference>
<keyword evidence="2" id="KW-0732">Signal</keyword>
<keyword evidence="4" id="KW-1185">Reference proteome</keyword>
<dbReference type="STRING" id="1441930.Z042_14010"/>
<dbReference type="HOGENOM" id="CLU_071004_0_0_6"/>
<feature type="region of interest" description="Disordered" evidence="1">
    <location>
        <begin position="281"/>
        <end position="301"/>
    </location>
</feature>
<dbReference type="KEGG" id="sfo:Z042_14010"/>
<feature type="chain" id="PRO_5004791904" evidence="2">
    <location>
        <begin position="28"/>
        <end position="301"/>
    </location>
</feature>
<organism evidence="3 4">
    <name type="scientific">Chania multitudinisentens RB-25</name>
    <dbReference type="NCBI Taxonomy" id="1441930"/>
    <lineage>
        <taxon>Bacteria</taxon>
        <taxon>Pseudomonadati</taxon>
        <taxon>Pseudomonadota</taxon>
        <taxon>Gammaproteobacteria</taxon>
        <taxon>Enterobacterales</taxon>
        <taxon>Yersiniaceae</taxon>
        <taxon>Chania</taxon>
    </lineage>
</organism>
<accession>W0LDY8</accession>
<reference evidence="3 4" key="2">
    <citation type="submission" date="2015-03" db="EMBL/GenBank/DDBJ databases">
        <authorList>
            <person name="Chan K.-G."/>
        </authorList>
    </citation>
    <scope>NUCLEOTIDE SEQUENCE [LARGE SCALE GENOMIC DNA]</scope>
    <source>
        <strain evidence="3 4">RB-25</strain>
    </source>
</reference>
<protein>
    <submittedName>
        <fullName evidence="3">Ornithine carbamoyltransferase</fullName>
    </submittedName>
</protein>
<dbReference type="AlphaFoldDB" id="W0LDY8"/>
<dbReference type="GO" id="GO:0016740">
    <property type="term" value="F:transferase activity"/>
    <property type="evidence" value="ECO:0007669"/>
    <property type="project" value="UniProtKB-KW"/>
</dbReference>
<dbReference type="RefSeq" id="WP_024914140.1">
    <property type="nucleotide sequence ID" value="NZ_CP007044.2"/>
</dbReference>
<gene>
    <name evidence="3" type="ORF">Z042_14010</name>
</gene>
<evidence type="ECO:0000313" key="3">
    <source>
        <dbReference type="EMBL" id="AHG20609.2"/>
    </source>
</evidence>
<proteinExistence type="predicted"/>
<evidence type="ECO:0000256" key="1">
    <source>
        <dbReference type="SAM" id="MobiDB-lite"/>
    </source>
</evidence>
<feature type="signal peptide" evidence="2">
    <location>
        <begin position="1"/>
        <end position="27"/>
    </location>
</feature>
<name>W0LDY8_9GAMM</name>
<dbReference type="EMBL" id="CP007044">
    <property type="protein sequence ID" value="AHG20609.2"/>
    <property type="molecule type" value="Genomic_DNA"/>
</dbReference>
<reference evidence="3 4" key="1">
    <citation type="submission" date="2014-01" db="EMBL/GenBank/DDBJ databases">
        <title>Isolation of Serratia multitudinisentens RB-25 from Ex-Landfill site.</title>
        <authorList>
            <person name="Robson E.H.J."/>
        </authorList>
    </citation>
    <scope>NUCLEOTIDE SEQUENCE [LARGE SCALE GENOMIC DNA]</scope>
    <source>
        <strain evidence="3 4">RB-25</strain>
    </source>
</reference>
<sequence length="301" mass="29994">MMSFALKKQGLALVVAMVGGSVSPVWAGSTPATASIQGSAPTLQAPSNGTMGAVDFSGTFANPDVLTTGDTLVMTYVYNDSDGDLDNSLTTVAWAYIDGISGRSVTIPATNIPASVIGAEGTSTIVIPAGAIGTTAISVTIQEYSATGAPISGNTITVTDTSEGGGGSVTPPGPIVPGGNVAGGIFLQSDNPTAGSGATDYARSATHPQVGVTYVFHAWDDANSNGVWDAGENDLTTTLSSIQWRLDGTNTAASGTSTSVTLSNHAITGATGDTYTVPVNGDSSSGATPGDQGFTLKVDFN</sequence>
<dbReference type="Proteomes" id="UP000019030">
    <property type="component" value="Chromosome"/>
</dbReference>
<keyword evidence="3" id="KW-0808">Transferase</keyword>
<dbReference type="InterPro" id="IPR047745">
    <property type="entry name" value="SinI-like"/>
</dbReference>